<dbReference type="Pfam" id="PF02518">
    <property type="entry name" value="HATPase_c"/>
    <property type="match status" value="1"/>
</dbReference>
<keyword evidence="5" id="KW-0547">Nucleotide-binding</keyword>
<evidence type="ECO:0000256" key="9">
    <source>
        <dbReference type="SAM" id="Phobius"/>
    </source>
</evidence>
<dbReference type="Proteomes" id="UP001143474">
    <property type="component" value="Unassembled WGS sequence"/>
</dbReference>
<dbReference type="InterPro" id="IPR050482">
    <property type="entry name" value="Sensor_HK_TwoCompSys"/>
</dbReference>
<protein>
    <recommendedName>
        <fullName evidence="2">histidine kinase</fullName>
        <ecNumber evidence="2">2.7.13.3</ecNumber>
    </recommendedName>
</protein>
<keyword evidence="8" id="KW-0902">Two-component regulatory system</keyword>
<feature type="domain" description="Histidine kinase/HSP90-like ATPase" evidence="10">
    <location>
        <begin position="307"/>
        <end position="396"/>
    </location>
</feature>
<dbReference type="SUPFAM" id="SSF55874">
    <property type="entry name" value="ATPase domain of HSP90 chaperone/DNA topoisomerase II/histidine kinase"/>
    <property type="match status" value="1"/>
</dbReference>
<dbReference type="AlphaFoldDB" id="A0A9W6I7E3"/>
<comment type="catalytic activity">
    <reaction evidence="1">
        <text>ATP + protein L-histidine = ADP + protein N-phospho-L-histidine.</text>
        <dbReference type="EC" id="2.7.13.3"/>
    </reaction>
</comment>
<dbReference type="RefSeq" id="WP_271220882.1">
    <property type="nucleotide sequence ID" value="NZ_BAAAVD010000037.1"/>
</dbReference>
<keyword evidence="7" id="KW-0067">ATP-binding</keyword>
<sequence>MIDSAGRLAGGSGPQSRRRRALTWQSMGVVLICVLADVGMFVLTRPVSGPGYAIVLAGTVAADLLLAAPVRWTREIAIVHAAVAAITPMLLPSGPEPAQANNAGLIVAAFLAGAWLRSWPAVEALGALVIGLMVNQMVTAVGAWPERAVVTLTSCMLPWLVGRVTMARRAYVADLERHADHLRRDRQAAVRRAVARERGTIARDLHDVISHHVSTIGIHAGAARRELAGRDEAATRSLAAVESASRSAMLDLRRLLDVLHGETPASGDRQPGIASVDELLDGVRSAGIPVRLATDGRGGELPGSVDVAVYRTLQEALTNAVRHGDGTGVDVELRYRPQEFTVTVTNGTPARVERPDEGRARRGLAGVRQRVILLGGTVRYGQADGRSWRLEAGFPLEET</sequence>
<comment type="caution">
    <text evidence="12">The sequence shown here is derived from an EMBL/GenBank/DDBJ whole genome shotgun (WGS) entry which is preliminary data.</text>
</comment>
<dbReference type="EC" id="2.7.13.3" evidence="2"/>
<proteinExistence type="predicted"/>
<dbReference type="InterPro" id="IPR036890">
    <property type="entry name" value="HATPase_C_sf"/>
</dbReference>
<evidence type="ECO:0000313" key="12">
    <source>
        <dbReference type="EMBL" id="GLK12554.1"/>
    </source>
</evidence>
<evidence type="ECO:0000256" key="2">
    <source>
        <dbReference type="ARBA" id="ARBA00012438"/>
    </source>
</evidence>
<dbReference type="GO" id="GO:0005524">
    <property type="term" value="F:ATP binding"/>
    <property type="evidence" value="ECO:0007669"/>
    <property type="project" value="UniProtKB-KW"/>
</dbReference>
<evidence type="ECO:0000256" key="1">
    <source>
        <dbReference type="ARBA" id="ARBA00000085"/>
    </source>
</evidence>
<evidence type="ECO:0000256" key="5">
    <source>
        <dbReference type="ARBA" id="ARBA00022741"/>
    </source>
</evidence>
<accession>A0A9W6I7E3</accession>
<dbReference type="PANTHER" id="PTHR24421:SF10">
    <property type="entry name" value="NITRATE_NITRITE SENSOR PROTEIN NARQ"/>
    <property type="match status" value="1"/>
</dbReference>
<dbReference type="InterPro" id="IPR011712">
    <property type="entry name" value="Sig_transdc_His_kin_sub3_dim/P"/>
</dbReference>
<evidence type="ECO:0000256" key="4">
    <source>
        <dbReference type="ARBA" id="ARBA00022679"/>
    </source>
</evidence>
<keyword evidence="13" id="KW-1185">Reference proteome</keyword>
<evidence type="ECO:0000259" key="11">
    <source>
        <dbReference type="Pfam" id="PF07730"/>
    </source>
</evidence>
<keyword evidence="9" id="KW-1133">Transmembrane helix</keyword>
<dbReference type="Gene3D" id="3.30.565.10">
    <property type="entry name" value="Histidine kinase-like ATPase, C-terminal domain"/>
    <property type="match status" value="1"/>
</dbReference>
<dbReference type="PANTHER" id="PTHR24421">
    <property type="entry name" value="NITRATE/NITRITE SENSOR PROTEIN NARX-RELATED"/>
    <property type="match status" value="1"/>
</dbReference>
<dbReference type="GO" id="GO:0016020">
    <property type="term" value="C:membrane"/>
    <property type="evidence" value="ECO:0007669"/>
    <property type="project" value="InterPro"/>
</dbReference>
<evidence type="ECO:0000259" key="10">
    <source>
        <dbReference type="Pfam" id="PF02518"/>
    </source>
</evidence>
<dbReference type="Gene3D" id="1.20.5.1930">
    <property type="match status" value="1"/>
</dbReference>
<gene>
    <name evidence="12" type="ORF">GCM10017600_59640</name>
</gene>
<reference evidence="12" key="1">
    <citation type="journal article" date="2014" name="Int. J. Syst. Evol. Microbiol.">
        <title>Complete genome sequence of Corynebacterium casei LMG S-19264T (=DSM 44701T), isolated from a smear-ripened cheese.</title>
        <authorList>
            <consortium name="US DOE Joint Genome Institute (JGI-PGF)"/>
            <person name="Walter F."/>
            <person name="Albersmeier A."/>
            <person name="Kalinowski J."/>
            <person name="Ruckert C."/>
        </authorList>
    </citation>
    <scope>NUCLEOTIDE SEQUENCE</scope>
    <source>
        <strain evidence="12">VKM Ac-2007</strain>
    </source>
</reference>
<dbReference type="GO" id="GO:0046983">
    <property type="term" value="F:protein dimerization activity"/>
    <property type="evidence" value="ECO:0007669"/>
    <property type="project" value="InterPro"/>
</dbReference>
<name>A0A9W6I7E3_9ACTN</name>
<dbReference type="GO" id="GO:0000155">
    <property type="term" value="F:phosphorelay sensor kinase activity"/>
    <property type="evidence" value="ECO:0007669"/>
    <property type="project" value="InterPro"/>
</dbReference>
<dbReference type="CDD" id="cd16917">
    <property type="entry name" value="HATPase_UhpB-NarQ-NarX-like"/>
    <property type="match status" value="1"/>
</dbReference>
<evidence type="ECO:0000313" key="13">
    <source>
        <dbReference type="Proteomes" id="UP001143474"/>
    </source>
</evidence>
<evidence type="ECO:0000256" key="6">
    <source>
        <dbReference type="ARBA" id="ARBA00022777"/>
    </source>
</evidence>
<keyword evidence="6 12" id="KW-0418">Kinase</keyword>
<evidence type="ECO:0000256" key="8">
    <source>
        <dbReference type="ARBA" id="ARBA00023012"/>
    </source>
</evidence>
<evidence type="ECO:0000256" key="7">
    <source>
        <dbReference type="ARBA" id="ARBA00022840"/>
    </source>
</evidence>
<reference evidence="12" key="2">
    <citation type="submission" date="2023-01" db="EMBL/GenBank/DDBJ databases">
        <authorList>
            <person name="Sun Q."/>
            <person name="Evtushenko L."/>
        </authorList>
    </citation>
    <scope>NUCLEOTIDE SEQUENCE</scope>
    <source>
        <strain evidence="12">VKM Ac-2007</strain>
    </source>
</reference>
<organism evidence="12 13">
    <name type="scientific">Streptosporangium carneum</name>
    <dbReference type="NCBI Taxonomy" id="47481"/>
    <lineage>
        <taxon>Bacteria</taxon>
        <taxon>Bacillati</taxon>
        <taxon>Actinomycetota</taxon>
        <taxon>Actinomycetes</taxon>
        <taxon>Streptosporangiales</taxon>
        <taxon>Streptosporangiaceae</taxon>
        <taxon>Streptosporangium</taxon>
    </lineage>
</organism>
<keyword evidence="3" id="KW-0597">Phosphoprotein</keyword>
<dbReference type="EMBL" id="BSEV01000017">
    <property type="protein sequence ID" value="GLK12554.1"/>
    <property type="molecule type" value="Genomic_DNA"/>
</dbReference>
<dbReference type="InterPro" id="IPR003594">
    <property type="entry name" value="HATPase_dom"/>
</dbReference>
<feature type="domain" description="Signal transduction histidine kinase subgroup 3 dimerisation and phosphoacceptor" evidence="11">
    <location>
        <begin position="197"/>
        <end position="260"/>
    </location>
</feature>
<keyword evidence="9" id="KW-0472">Membrane</keyword>
<evidence type="ECO:0000256" key="3">
    <source>
        <dbReference type="ARBA" id="ARBA00022553"/>
    </source>
</evidence>
<dbReference type="Pfam" id="PF07730">
    <property type="entry name" value="HisKA_3"/>
    <property type="match status" value="1"/>
</dbReference>
<keyword evidence="4" id="KW-0808">Transferase</keyword>
<keyword evidence="9" id="KW-0812">Transmembrane</keyword>
<feature type="transmembrane region" description="Helical" evidence="9">
    <location>
        <begin position="21"/>
        <end position="43"/>
    </location>
</feature>